<proteinExistence type="predicted"/>
<evidence type="ECO:0000313" key="3">
    <source>
        <dbReference type="EMBL" id="KAK0504198.1"/>
    </source>
</evidence>
<comment type="caution">
    <text evidence="3">The sequence shown here is derived from an EMBL/GenBank/DDBJ whole genome shotgun (WGS) entry which is preliminary data.</text>
</comment>
<feature type="coiled-coil region" evidence="1">
    <location>
        <begin position="16"/>
        <end position="43"/>
    </location>
</feature>
<gene>
    <name evidence="3" type="ORF">EDD18DRAFT_1099418</name>
</gene>
<name>A0AA39QJQ0_9AGAR</name>
<sequence length="592" mass="64879">MSNSSNNSSVPQNVSMDVLLQAIQALELKNQALAMENRTLKVTQVALARSKTVSQGTNSSTPSVRGGSSPTASDVEDQMGLLSVEDVKKLQHCAKFLTVFYNLFWEKKHVFGFSQEKAAEELTHVREELDLLDGMDDDKRKDMGAAFKNRKQQAKQRISLLRIVAALYKCVPAKFHEMLEYDYQDIRETMKAAAKAVRANFVYFGKRSATDIFDDIPIPYTTFSPKYNRVGDELCLRLLGYDKKKQRYAQCPEILYPVGQGGKAHSNIFRAPALVKLLSVTLHGQSSLQSNKPTKTTNGDLWEVTSISAGAIASAATVARYLLSHDTSFTTQGDKTHISYEKDCEFYIRMIESTLTFDSTIKTFEYYNENLFSAKKNHLGFMADGGNNSDDSDAEEDILRALRQPELDRETEANTSVDEGNLSVTLMPLATLMPLLRAKDHAVPVTSDPTYVDVSDDEEPAAQNNEVDPAPGIGVSAVSVGPPAQETIAKPARGRSRGSKKTTSGRGKVSRGTKGCGAGTSVKGPSIVPTASKALGGRQLRDRGGNKQNIQNSSPLLAAESIADNVNLDEIIEEDLDESIEEDLEYNTTSIC</sequence>
<dbReference type="Proteomes" id="UP001175228">
    <property type="component" value="Unassembled WGS sequence"/>
</dbReference>
<dbReference type="InterPro" id="IPR046521">
    <property type="entry name" value="DUF6698"/>
</dbReference>
<reference evidence="3" key="1">
    <citation type="submission" date="2023-06" db="EMBL/GenBank/DDBJ databases">
        <authorList>
            <consortium name="Lawrence Berkeley National Laboratory"/>
            <person name="Ahrendt S."/>
            <person name="Sahu N."/>
            <person name="Indic B."/>
            <person name="Wong-Bajracharya J."/>
            <person name="Merenyi Z."/>
            <person name="Ke H.-M."/>
            <person name="Monk M."/>
            <person name="Kocsube S."/>
            <person name="Drula E."/>
            <person name="Lipzen A."/>
            <person name="Balint B."/>
            <person name="Henrissat B."/>
            <person name="Andreopoulos B."/>
            <person name="Martin F.M."/>
            <person name="Harder C.B."/>
            <person name="Rigling D."/>
            <person name="Ford K.L."/>
            <person name="Foster G.D."/>
            <person name="Pangilinan J."/>
            <person name="Papanicolaou A."/>
            <person name="Barry K."/>
            <person name="LaButti K."/>
            <person name="Viragh M."/>
            <person name="Koriabine M."/>
            <person name="Yan M."/>
            <person name="Riley R."/>
            <person name="Champramary S."/>
            <person name="Plett K.L."/>
            <person name="Tsai I.J."/>
            <person name="Slot J."/>
            <person name="Sipos G."/>
            <person name="Plett J."/>
            <person name="Nagy L.G."/>
            <person name="Grigoriev I.V."/>
        </authorList>
    </citation>
    <scope>NUCLEOTIDE SEQUENCE</scope>
    <source>
        <strain evidence="3">HWK02</strain>
    </source>
</reference>
<feature type="region of interest" description="Disordered" evidence="2">
    <location>
        <begin position="447"/>
        <end position="530"/>
    </location>
</feature>
<evidence type="ECO:0000256" key="2">
    <source>
        <dbReference type="SAM" id="MobiDB-lite"/>
    </source>
</evidence>
<protein>
    <submittedName>
        <fullName evidence="3">Uncharacterized protein</fullName>
    </submittedName>
</protein>
<keyword evidence="1" id="KW-0175">Coiled coil</keyword>
<evidence type="ECO:0000313" key="4">
    <source>
        <dbReference type="Proteomes" id="UP001175228"/>
    </source>
</evidence>
<accession>A0AA39QJQ0</accession>
<dbReference type="EMBL" id="JAUEPU010000003">
    <property type="protein sequence ID" value="KAK0504198.1"/>
    <property type="molecule type" value="Genomic_DNA"/>
</dbReference>
<dbReference type="Pfam" id="PF20414">
    <property type="entry name" value="DUF6698"/>
    <property type="match status" value="1"/>
</dbReference>
<evidence type="ECO:0000256" key="1">
    <source>
        <dbReference type="SAM" id="Coils"/>
    </source>
</evidence>
<feature type="compositionally biased region" description="Polar residues" evidence="2">
    <location>
        <begin position="51"/>
        <end position="72"/>
    </location>
</feature>
<keyword evidence="4" id="KW-1185">Reference proteome</keyword>
<dbReference type="AlphaFoldDB" id="A0AA39QJQ0"/>
<feature type="region of interest" description="Disordered" evidence="2">
    <location>
        <begin position="51"/>
        <end position="74"/>
    </location>
</feature>
<organism evidence="3 4">
    <name type="scientific">Armillaria luteobubalina</name>
    <dbReference type="NCBI Taxonomy" id="153913"/>
    <lineage>
        <taxon>Eukaryota</taxon>
        <taxon>Fungi</taxon>
        <taxon>Dikarya</taxon>
        <taxon>Basidiomycota</taxon>
        <taxon>Agaricomycotina</taxon>
        <taxon>Agaricomycetes</taxon>
        <taxon>Agaricomycetidae</taxon>
        <taxon>Agaricales</taxon>
        <taxon>Marasmiineae</taxon>
        <taxon>Physalacriaceae</taxon>
        <taxon>Armillaria</taxon>
    </lineage>
</organism>